<feature type="transmembrane region" description="Helical" evidence="1">
    <location>
        <begin position="66"/>
        <end position="92"/>
    </location>
</feature>
<dbReference type="RefSeq" id="WP_097196946.1">
    <property type="nucleotide sequence ID" value="NZ_OBQI01000007.1"/>
</dbReference>
<accession>A0A285VFK4</accession>
<keyword evidence="1" id="KW-0472">Membrane</keyword>
<keyword evidence="1" id="KW-1133">Transmembrane helix</keyword>
<name>A0A285VFK4_9ACTN</name>
<feature type="transmembrane region" description="Helical" evidence="1">
    <location>
        <begin position="36"/>
        <end position="54"/>
    </location>
</feature>
<evidence type="ECO:0000256" key="1">
    <source>
        <dbReference type="SAM" id="Phobius"/>
    </source>
</evidence>
<dbReference type="Proteomes" id="UP000219435">
    <property type="component" value="Unassembled WGS sequence"/>
</dbReference>
<gene>
    <name evidence="2" type="ORF">SAMN05660748_4223</name>
</gene>
<dbReference type="AlphaFoldDB" id="A0A285VFK4"/>
<sequence>MRTLLADTLTVAAVCPAAPPGVQVYADQIQSWVKWGVLAILGICFFASVGMLIWGRVTHHPRGARLGMDGILICLVGAILYVVGYVIVLSIVGTGC</sequence>
<evidence type="ECO:0000313" key="2">
    <source>
        <dbReference type="EMBL" id="SOC52882.1"/>
    </source>
</evidence>
<dbReference type="EMBL" id="OBQI01000007">
    <property type="protein sequence ID" value="SOC52882.1"/>
    <property type="molecule type" value="Genomic_DNA"/>
</dbReference>
<proteinExistence type="predicted"/>
<organism evidence="2 3">
    <name type="scientific">Blastococcus aggregatus</name>
    <dbReference type="NCBI Taxonomy" id="38502"/>
    <lineage>
        <taxon>Bacteria</taxon>
        <taxon>Bacillati</taxon>
        <taxon>Actinomycetota</taxon>
        <taxon>Actinomycetes</taxon>
        <taxon>Geodermatophilales</taxon>
        <taxon>Geodermatophilaceae</taxon>
        <taxon>Blastococcus</taxon>
    </lineage>
</organism>
<dbReference type="OrthoDB" id="3787642at2"/>
<evidence type="ECO:0000313" key="3">
    <source>
        <dbReference type="Proteomes" id="UP000219435"/>
    </source>
</evidence>
<keyword evidence="3" id="KW-1185">Reference proteome</keyword>
<protein>
    <submittedName>
        <fullName evidence="2">Uncharacterized protein</fullName>
    </submittedName>
</protein>
<keyword evidence="1" id="KW-0812">Transmembrane</keyword>
<reference evidence="3" key="1">
    <citation type="submission" date="2017-08" db="EMBL/GenBank/DDBJ databases">
        <authorList>
            <person name="Varghese N."/>
            <person name="Submissions S."/>
        </authorList>
    </citation>
    <scope>NUCLEOTIDE SEQUENCE [LARGE SCALE GENOMIC DNA]</scope>
    <source>
        <strain evidence="3">DSM 4725</strain>
    </source>
</reference>